<proteinExistence type="predicted"/>
<sequence>MATQPTSATILGDHRFDDRIEDHSEAGEQAVRDGLDGLRRRLAGIDGSVLTAEDVVTASLLRTELDDRIRQIDLRLSELSSDQMDGPHLLYLMSAPQLAAESVEQARALTARFAQMGTALGAVADRWRAGVASGRTPARLCVARSLSSVDGYLGSSLDDDLFANISGPDDDGWRDELREVVRRHVRPAYEQLRAVLADELLPVARPDDRAGLCWLDDGEEIYAELVRMHTSIAITPDELHAIGVERVEHLLPDEYRAIGQSALGTDDVAEIHRRIREDRDLRFRSEDEIVELAEATVARAAAVMGAWFGRVPRAACRVEPVPPILAEDAPGAYYFPPTEDGSRPGTYFINRRNATDQSRVEAESVAFHEAIPGHHLQLAIASELEGLPAFRRHGGSTAYLEGWGLYAERLADEMGLYSDDVTRLGMLAGDSWRSGRLVVDTGLHALGWSRQRARDYLWDNAPVGVDELEAEIDRYVAIPGQAVAYTTGQREIVRLRRDAEQRLGDRFDLPAFHDVVLGSGGITLPVLADLVDRWVADRLSA</sequence>
<evidence type="ECO:0000313" key="2">
    <source>
        <dbReference type="Proteomes" id="UP000334019"/>
    </source>
</evidence>
<accession>A0A5Q2RNQ6</accession>
<dbReference type="Proteomes" id="UP000334019">
    <property type="component" value="Chromosome"/>
</dbReference>
<dbReference type="AlphaFoldDB" id="A0A5Q2RNQ6"/>
<dbReference type="InterPro" id="IPR010281">
    <property type="entry name" value="DUF885"/>
</dbReference>
<evidence type="ECO:0000313" key="1">
    <source>
        <dbReference type="EMBL" id="QGG97034.1"/>
    </source>
</evidence>
<dbReference type="Pfam" id="PF05960">
    <property type="entry name" value="DUF885"/>
    <property type="match status" value="1"/>
</dbReference>
<dbReference type="EMBL" id="CP045851">
    <property type="protein sequence ID" value="QGG97034.1"/>
    <property type="molecule type" value="Genomic_DNA"/>
</dbReference>
<dbReference type="PANTHER" id="PTHR33361:SF2">
    <property type="entry name" value="DUF885 DOMAIN-CONTAINING PROTEIN"/>
    <property type="match status" value="1"/>
</dbReference>
<dbReference type="PANTHER" id="PTHR33361">
    <property type="entry name" value="GLR0591 PROTEIN"/>
    <property type="match status" value="1"/>
</dbReference>
<dbReference type="KEGG" id="atq:GH723_08215"/>
<keyword evidence="2" id="KW-1185">Reference proteome</keyword>
<name>A0A5Q2RNQ6_9ACTN</name>
<gene>
    <name evidence="1" type="ORF">GH723_08215</name>
</gene>
<protein>
    <submittedName>
        <fullName evidence="1">DUF885 family protein</fullName>
    </submittedName>
</protein>
<organism evidence="1 2">
    <name type="scientific">Actinomarinicola tropica</name>
    <dbReference type="NCBI Taxonomy" id="2789776"/>
    <lineage>
        <taxon>Bacteria</taxon>
        <taxon>Bacillati</taxon>
        <taxon>Actinomycetota</taxon>
        <taxon>Acidimicrobiia</taxon>
        <taxon>Acidimicrobiales</taxon>
        <taxon>Iamiaceae</taxon>
        <taxon>Actinomarinicola</taxon>
    </lineage>
</organism>
<reference evidence="1 2" key="1">
    <citation type="submission" date="2019-11" db="EMBL/GenBank/DDBJ databases">
        <authorList>
            <person name="He Y."/>
        </authorList>
    </citation>
    <scope>NUCLEOTIDE SEQUENCE [LARGE SCALE GENOMIC DNA]</scope>
    <source>
        <strain evidence="1 2">SCSIO 58843</strain>
    </source>
</reference>